<evidence type="ECO:0000256" key="1">
    <source>
        <dbReference type="ARBA" id="ARBA00004141"/>
    </source>
</evidence>
<comment type="similarity">
    <text evidence="2">Belongs to the major facilitator superfamily. Monocarboxylate porter (TC 2.A.1.13) family.</text>
</comment>
<dbReference type="InterPro" id="IPR050327">
    <property type="entry name" value="Proton-linked_MCT"/>
</dbReference>
<feature type="transmembrane region" description="Helical" evidence="7">
    <location>
        <begin position="108"/>
        <end position="128"/>
    </location>
</feature>
<evidence type="ECO:0000256" key="3">
    <source>
        <dbReference type="ARBA" id="ARBA00022448"/>
    </source>
</evidence>
<dbReference type="PANTHER" id="PTHR11360:SF224">
    <property type="entry name" value="MAJOR FACILITATOR SUPERFAMILY (MFS) PROFILE DOMAIN-CONTAINING PROTEIN-RELATED"/>
    <property type="match status" value="1"/>
</dbReference>
<dbReference type="PANTHER" id="PTHR11360">
    <property type="entry name" value="MONOCARBOXYLATE TRANSPORTER"/>
    <property type="match status" value="1"/>
</dbReference>
<evidence type="ECO:0000259" key="8">
    <source>
        <dbReference type="PROSITE" id="PS50850"/>
    </source>
</evidence>
<dbReference type="EMBL" id="JAPWDS010000002">
    <property type="protein sequence ID" value="KAJ5514486.1"/>
    <property type="molecule type" value="Genomic_DNA"/>
</dbReference>
<keyword evidence="3" id="KW-0813">Transport</keyword>
<accession>A0A9W9Y223</accession>
<reference evidence="9" key="1">
    <citation type="submission" date="2022-12" db="EMBL/GenBank/DDBJ databases">
        <authorList>
            <person name="Petersen C."/>
        </authorList>
    </citation>
    <scope>NUCLEOTIDE SEQUENCE</scope>
    <source>
        <strain evidence="9">IBT 29495</strain>
    </source>
</reference>
<evidence type="ECO:0000313" key="10">
    <source>
        <dbReference type="Proteomes" id="UP001149954"/>
    </source>
</evidence>
<proteinExistence type="inferred from homology"/>
<dbReference type="GO" id="GO:0022857">
    <property type="term" value="F:transmembrane transporter activity"/>
    <property type="evidence" value="ECO:0007669"/>
    <property type="project" value="InterPro"/>
</dbReference>
<evidence type="ECO:0000256" key="7">
    <source>
        <dbReference type="SAM" id="Phobius"/>
    </source>
</evidence>
<dbReference type="InterPro" id="IPR011701">
    <property type="entry name" value="MFS"/>
</dbReference>
<keyword evidence="4 7" id="KW-0812">Transmembrane</keyword>
<dbReference type="Proteomes" id="UP001149954">
    <property type="component" value="Unassembled WGS sequence"/>
</dbReference>
<keyword evidence="5 7" id="KW-1133">Transmembrane helix</keyword>
<evidence type="ECO:0000256" key="6">
    <source>
        <dbReference type="ARBA" id="ARBA00023136"/>
    </source>
</evidence>
<dbReference type="Pfam" id="PF07690">
    <property type="entry name" value="MFS_1"/>
    <property type="match status" value="1"/>
</dbReference>
<dbReference type="Gene3D" id="1.20.1250.20">
    <property type="entry name" value="MFS general substrate transporter like domains"/>
    <property type="match status" value="1"/>
</dbReference>
<dbReference type="InterPro" id="IPR036259">
    <property type="entry name" value="MFS_trans_sf"/>
</dbReference>
<feature type="transmembrane region" description="Helical" evidence="7">
    <location>
        <begin position="41"/>
        <end position="64"/>
    </location>
</feature>
<evidence type="ECO:0000256" key="5">
    <source>
        <dbReference type="ARBA" id="ARBA00022989"/>
    </source>
</evidence>
<evidence type="ECO:0000313" key="9">
    <source>
        <dbReference type="EMBL" id="KAJ5514486.1"/>
    </source>
</evidence>
<comment type="caution">
    <text evidence="9">The sequence shown here is derived from an EMBL/GenBank/DDBJ whole genome shotgun (WGS) entry which is preliminary data.</text>
</comment>
<evidence type="ECO:0000256" key="2">
    <source>
        <dbReference type="ARBA" id="ARBA00006727"/>
    </source>
</evidence>
<evidence type="ECO:0000256" key="4">
    <source>
        <dbReference type="ARBA" id="ARBA00022692"/>
    </source>
</evidence>
<feature type="transmembrane region" description="Helical" evidence="7">
    <location>
        <begin position="76"/>
        <end position="96"/>
    </location>
</feature>
<keyword evidence="10" id="KW-1185">Reference proteome</keyword>
<dbReference type="SUPFAM" id="SSF103473">
    <property type="entry name" value="MFS general substrate transporter"/>
    <property type="match status" value="1"/>
</dbReference>
<dbReference type="PROSITE" id="PS50850">
    <property type="entry name" value="MFS"/>
    <property type="match status" value="1"/>
</dbReference>
<organism evidence="9 10">
    <name type="scientific">Penicillium fimorum</name>
    <dbReference type="NCBI Taxonomy" id="1882269"/>
    <lineage>
        <taxon>Eukaryota</taxon>
        <taxon>Fungi</taxon>
        <taxon>Dikarya</taxon>
        <taxon>Ascomycota</taxon>
        <taxon>Pezizomycotina</taxon>
        <taxon>Eurotiomycetes</taxon>
        <taxon>Eurotiomycetidae</taxon>
        <taxon>Eurotiales</taxon>
        <taxon>Aspergillaceae</taxon>
        <taxon>Penicillium</taxon>
    </lineage>
</organism>
<comment type="subcellular location">
    <subcellularLocation>
        <location evidence="1">Membrane</location>
        <topology evidence="1">Multi-pass membrane protein</topology>
    </subcellularLocation>
</comment>
<dbReference type="OrthoDB" id="5667at2759"/>
<keyword evidence="6 7" id="KW-0472">Membrane</keyword>
<dbReference type="InterPro" id="IPR020846">
    <property type="entry name" value="MFS_dom"/>
</dbReference>
<name>A0A9W9Y223_9EURO</name>
<feature type="transmembrane region" description="Helical" evidence="7">
    <location>
        <begin position="12"/>
        <end position="35"/>
    </location>
</feature>
<sequence length="140" mass="15320">MLEMSPVAGRLYDGYGLRLPIMIGSFLHVFGLMMTSLSTKYYQFILSQPVCSGIGTLLIIIPSMTAPMTYFHDRRALAGGLAIVSSSLGGVIFPFMVNHLLSDIGFAWTMRTCAFLILGLLLITRTLISSNVTHTQEVQA</sequence>
<feature type="domain" description="Major facilitator superfamily (MFS) profile" evidence="8">
    <location>
        <begin position="1"/>
        <end position="140"/>
    </location>
</feature>
<gene>
    <name evidence="9" type="ORF">N7463_004038</name>
</gene>
<dbReference type="AlphaFoldDB" id="A0A9W9Y223"/>
<reference evidence="9" key="2">
    <citation type="journal article" date="2023" name="IMA Fungus">
        <title>Comparative genomic study of the Penicillium genus elucidates a diverse pangenome and 15 lateral gene transfer events.</title>
        <authorList>
            <person name="Petersen C."/>
            <person name="Sorensen T."/>
            <person name="Nielsen M.R."/>
            <person name="Sondergaard T.E."/>
            <person name="Sorensen J.L."/>
            <person name="Fitzpatrick D.A."/>
            <person name="Frisvad J.C."/>
            <person name="Nielsen K.L."/>
        </authorList>
    </citation>
    <scope>NUCLEOTIDE SEQUENCE</scope>
    <source>
        <strain evidence="9">IBT 29495</strain>
    </source>
</reference>
<protein>
    <recommendedName>
        <fullName evidence="8">Major facilitator superfamily (MFS) profile domain-containing protein</fullName>
    </recommendedName>
</protein>
<dbReference type="GO" id="GO:0016020">
    <property type="term" value="C:membrane"/>
    <property type="evidence" value="ECO:0007669"/>
    <property type="project" value="UniProtKB-SubCell"/>
</dbReference>